<comment type="caution">
    <text evidence="9">The sequence shown here is derived from an EMBL/GenBank/DDBJ whole genome shotgun (WGS) entry which is preliminary data.</text>
</comment>
<dbReference type="InterPro" id="IPR005017">
    <property type="entry name" value="OMPP1/FadL/TodX"/>
</dbReference>
<organism evidence="9 10">
    <name type="scientific">Posidoniimonas corsicana</name>
    <dbReference type="NCBI Taxonomy" id="1938618"/>
    <lineage>
        <taxon>Bacteria</taxon>
        <taxon>Pseudomonadati</taxon>
        <taxon>Planctomycetota</taxon>
        <taxon>Planctomycetia</taxon>
        <taxon>Pirellulales</taxon>
        <taxon>Lacipirellulaceae</taxon>
        <taxon>Posidoniimonas</taxon>
    </lineage>
</organism>
<dbReference type="GO" id="GO:0015483">
    <property type="term" value="F:long-chain fatty acid transporting porin activity"/>
    <property type="evidence" value="ECO:0007669"/>
    <property type="project" value="TreeGrafter"/>
</dbReference>
<evidence type="ECO:0000313" key="10">
    <source>
        <dbReference type="Proteomes" id="UP000316714"/>
    </source>
</evidence>
<dbReference type="EMBL" id="SIHJ01000003">
    <property type="protein sequence ID" value="TWT32431.1"/>
    <property type="molecule type" value="Genomic_DNA"/>
</dbReference>
<dbReference type="OrthoDB" id="247139at2"/>
<evidence type="ECO:0000256" key="2">
    <source>
        <dbReference type="ARBA" id="ARBA00008163"/>
    </source>
</evidence>
<dbReference type="GO" id="GO:0009279">
    <property type="term" value="C:cell outer membrane"/>
    <property type="evidence" value="ECO:0007669"/>
    <property type="project" value="UniProtKB-SubCell"/>
</dbReference>
<dbReference type="Gene3D" id="2.40.160.60">
    <property type="entry name" value="Outer membrane protein transport protein (OMPP1/FadL/TodX)"/>
    <property type="match status" value="1"/>
</dbReference>
<proteinExistence type="inferred from homology"/>
<keyword evidence="4" id="KW-0812">Transmembrane</keyword>
<dbReference type="PANTHER" id="PTHR35093:SF8">
    <property type="entry name" value="OUTER MEMBRANE PROTEIN NMB0088-RELATED"/>
    <property type="match status" value="1"/>
</dbReference>
<evidence type="ECO:0000256" key="1">
    <source>
        <dbReference type="ARBA" id="ARBA00004571"/>
    </source>
</evidence>
<evidence type="ECO:0000256" key="3">
    <source>
        <dbReference type="ARBA" id="ARBA00022452"/>
    </source>
</evidence>
<keyword evidence="5 8" id="KW-0732">Signal</keyword>
<dbReference type="Pfam" id="PF03349">
    <property type="entry name" value="Toluene_X"/>
    <property type="match status" value="1"/>
</dbReference>
<reference evidence="9 10" key="1">
    <citation type="submission" date="2019-02" db="EMBL/GenBank/DDBJ databases">
        <title>Deep-cultivation of Planctomycetes and their phenomic and genomic characterization uncovers novel biology.</title>
        <authorList>
            <person name="Wiegand S."/>
            <person name="Jogler M."/>
            <person name="Boedeker C."/>
            <person name="Pinto D."/>
            <person name="Vollmers J."/>
            <person name="Rivas-Marin E."/>
            <person name="Kohn T."/>
            <person name="Peeters S.H."/>
            <person name="Heuer A."/>
            <person name="Rast P."/>
            <person name="Oberbeckmann S."/>
            <person name="Bunk B."/>
            <person name="Jeske O."/>
            <person name="Meyerdierks A."/>
            <person name="Storesund J.E."/>
            <person name="Kallscheuer N."/>
            <person name="Luecker S."/>
            <person name="Lage O.M."/>
            <person name="Pohl T."/>
            <person name="Merkel B.J."/>
            <person name="Hornburger P."/>
            <person name="Mueller R.-W."/>
            <person name="Bruemmer F."/>
            <person name="Labrenz M."/>
            <person name="Spormann A.M."/>
            <person name="Op Den Camp H."/>
            <person name="Overmann J."/>
            <person name="Amann R."/>
            <person name="Jetten M.S.M."/>
            <person name="Mascher T."/>
            <person name="Medema M.H."/>
            <person name="Devos D.P."/>
            <person name="Kaster A.-K."/>
            <person name="Ovreas L."/>
            <person name="Rohde M."/>
            <person name="Galperin M.Y."/>
            <person name="Jogler C."/>
        </authorList>
    </citation>
    <scope>NUCLEOTIDE SEQUENCE [LARGE SCALE GENOMIC DNA]</scope>
    <source>
        <strain evidence="9 10">KOR34</strain>
    </source>
</reference>
<comment type="similarity">
    <text evidence="2">Belongs to the OmpP1/FadL family.</text>
</comment>
<protein>
    <submittedName>
        <fullName evidence="9">Outer membrane protein transport protein (OMPP1/FadL/TodX)</fullName>
    </submittedName>
</protein>
<keyword evidence="3" id="KW-1134">Transmembrane beta strand</keyword>
<comment type="subcellular location">
    <subcellularLocation>
        <location evidence="1">Cell outer membrane</location>
        <topology evidence="1">Multi-pass membrane protein</topology>
    </subcellularLocation>
</comment>
<feature type="chain" id="PRO_5023114804" evidence="8">
    <location>
        <begin position="23"/>
        <end position="418"/>
    </location>
</feature>
<dbReference type="SUPFAM" id="SSF56935">
    <property type="entry name" value="Porins"/>
    <property type="match status" value="1"/>
</dbReference>
<dbReference type="Proteomes" id="UP000316714">
    <property type="component" value="Unassembled WGS sequence"/>
</dbReference>
<keyword evidence="10" id="KW-1185">Reference proteome</keyword>
<evidence type="ECO:0000256" key="5">
    <source>
        <dbReference type="ARBA" id="ARBA00022729"/>
    </source>
</evidence>
<evidence type="ECO:0000256" key="6">
    <source>
        <dbReference type="ARBA" id="ARBA00023136"/>
    </source>
</evidence>
<evidence type="ECO:0000313" key="9">
    <source>
        <dbReference type="EMBL" id="TWT32431.1"/>
    </source>
</evidence>
<evidence type="ECO:0000256" key="8">
    <source>
        <dbReference type="SAM" id="SignalP"/>
    </source>
</evidence>
<evidence type="ECO:0000256" key="7">
    <source>
        <dbReference type="ARBA" id="ARBA00023237"/>
    </source>
</evidence>
<gene>
    <name evidence="9" type="ORF">KOR34_41940</name>
</gene>
<keyword evidence="6" id="KW-0472">Membrane</keyword>
<sequence length="418" mass="44066" precursor="true">MRKTFCLCTALAWACFAQSASAQSFGVELHGTVTPAAGGMGGVSIAQPQDVQSTLTGNPATLSRFRGTQFSVGAGWVEPTINLDNDATLPLAGVSPFDAKSSQPGSSLVNIAVSQDFTAFDLPATVGLGLLTGAGLGVNYLDASGSNGSAASLLVLNVPLGVGVQVTDRLAAGAQMAVSTSVLDGPFSGLGAATTAYGLRGNLGLTYNATDCTTLGFYWMTKQSFRYEDAVRLSLGGGAFSTVQDVQLDLPETFGWGVSNNRLMDGRLLLASDILYKRYSECDFFRAIWDDQFVFQSGVQYSVRPNLKLRLGYAYAENNMRDAAAAAVGGVIPPDGLPAVQFIQAQFPSINPHRISGGVGVRDLLPGVDLDLNAGGMFRAADTFGLSSADAESYWIALGMTWRFERGSCRRLPAPDRW</sequence>
<dbReference type="AlphaFoldDB" id="A0A5C5V200"/>
<dbReference type="PANTHER" id="PTHR35093">
    <property type="entry name" value="OUTER MEMBRANE PROTEIN NMB0088-RELATED"/>
    <property type="match status" value="1"/>
</dbReference>
<evidence type="ECO:0000256" key="4">
    <source>
        <dbReference type="ARBA" id="ARBA00022692"/>
    </source>
</evidence>
<dbReference type="RefSeq" id="WP_146567788.1">
    <property type="nucleotide sequence ID" value="NZ_SIHJ01000003.1"/>
</dbReference>
<keyword evidence="7" id="KW-0998">Cell outer membrane</keyword>
<feature type="signal peptide" evidence="8">
    <location>
        <begin position="1"/>
        <end position="22"/>
    </location>
</feature>
<accession>A0A5C5V200</accession>
<name>A0A5C5V200_9BACT</name>